<sequence>MAETIVAWLRERPSATVNDIVASGLMSSRSASDAVQYAVRCGALARDVRRGASVKDRVQYRTTGIALPAVRLRGAEPCFDGLLQAWGIVLNPPQLRAGESRRHQIADYE</sequence>
<keyword evidence="2" id="KW-1185">Reference proteome</keyword>
<organism evidence="1 2">
    <name type="scientific">Paraburkholderia unamae</name>
    <dbReference type="NCBI Taxonomy" id="219649"/>
    <lineage>
        <taxon>Bacteria</taxon>
        <taxon>Pseudomonadati</taxon>
        <taxon>Pseudomonadota</taxon>
        <taxon>Betaproteobacteria</taxon>
        <taxon>Burkholderiales</taxon>
        <taxon>Burkholderiaceae</taxon>
        <taxon>Paraburkholderia</taxon>
    </lineage>
</organism>
<proteinExistence type="predicted"/>
<evidence type="ECO:0000313" key="2">
    <source>
        <dbReference type="Proteomes" id="UP000245712"/>
    </source>
</evidence>
<comment type="caution">
    <text evidence="1">The sequence shown here is derived from an EMBL/GenBank/DDBJ whole genome shotgun (WGS) entry which is preliminary data.</text>
</comment>
<dbReference type="EMBL" id="QEOB01000003">
    <property type="protein sequence ID" value="PVX85558.1"/>
    <property type="molecule type" value="Genomic_DNA"/>
</dbReference>
<reference evidence="1 2" key="1">
    <citation type="submission" date="2018-05" db="EMBL/GenBank/DDBJ databases">
        <title>Genomic Encyclopedia of Type Strains, Phase IV (KMG-V): Genome sequencing to study the core and pangenomes of soil and plant-associated prokaryotes.</title>
        <authorList>
            <person name="Whitman W."/>
        </authorList>
    </citation>
    <scope>NUCLEOTIDE SEQUENCE [LARGE SCALE GENOMIC DNA]</scope>
    <source>
        <strain evidence="1 2">SCZa-39</strain>
    </source>
</reference>
<accession>A0ABX5KRQ1</accession>
<protein>
    <submittedName>
        <fullName evidence="1">Uncharacterized protein</fullName>
    </submittedName>
</protein>
<evidence type="ECO:0000313" key="1">
    <source>
        <dbReference type="EMBL" id="PVX85558.1"/>
    </source>
</evidence>
<name>A0ABX5KRQ1_9BURK</name>
<dbReference type="Proteomes" id="UP000245712">
    <property type="component" value="Unassembled WGS sequence"/>
</dbReference>
<gene>
    <name evidence="1" type="ORF">C7402_103135</name>
</gene>